<dbReference type="Proteomes" id="UP000250125">
    <property type="component" value="Chromosome"/>
</dbReference>
<name>A0A2Z2ML49_9EURY</name>
<sequence>MGWFKGLALALVILLLGSAIPLGLADTNGTANVTGSYTGVLDNSTREMVIASNLIEKLQRLSKFAEEKIEPIKDRLPENSSILENYGLAEEFKDKAIEEYEAGDYYNSILDSLTAMHYYRVALSQLKEGKEKVQETREHIRMETERLRGYFRFVEKTIGMAENQGIDVGNLTRLYNETKEAYETVLEDLKAGDYEKARADLEVAREKKALLDEELKRVREELAYANADKIVKEFLERGEKGIEIAQKAIQLGEEKGYNTTELQERLDAFTAVYDQVKVLADDGQWEEALNVMKENRETIGDFHRAIEFIMRKAHERELREKLGDVRAFLNEMQGRIQKDAKALRELRSEGVNTSRAEIQLRVAAQELRIGVELLKVKRPEQARVQFAVALDMLHRVDEFILAHS</sequence>
<dbReference type="EMBL" id="CP015103">
    <property type="protein sequence ID" value="ASJ09092.1"/>
    <property type="molecule type" value="Genomic_DNA"/>
</dbReference>
<dbReference type="KEGG" id="tsl:A3L11_07560"/>
<evidence type="ECO:0000313" key="3">
    <source>
        <dbReference type="Proteomes" id="UP000250125"/>
    </source>
</evidence>
<dbReference type="GeneID" id="33318084"/>
<organism evidence="2 3">
    <name type="scientific">Thermococcus siculi</name>
    <dbReference type="NCBI Taxonomy" id="72803"/>
    <lineage>
        <taxon>Archaea</taxon>
        <taxon>Methanobacteriati</taxon>
        <taxon>Methanobacteriota</taxon>
        <taxon>Thermococci</taxon>
        <taxon>Thermococcales</taxon>
        <taxon>Thermococcaceae</taxon>
        <taxon>Thermococcus</taxon>
    </lineage>
</organism>
<evidence type="ECO:0008006" key="4">
    <source>
        <dbReference type="Google" id="ProtNLM"/>
    </source>
</evidence>
<protein>
    <recommendedName>
        <fullName evidence="4">DNA double-strand break repair Rad50 ATPase</fullName>
    </recommendedName>
</protein>
<proteinExistence type="predicted"/>
<evidence type="ECO:0000256" key="1">
    <source>
        <dbReference type="SAM" id="Coils"/>
    </source>
</evidence>
<reference evidence="2 3" key="1">
    <citation type="submission" date="2016-04" db="EMBL/GenBank/DDBJ databases">
        <title>Complete genome sequence of Thermococcus siculi type strain RG-20.</title>
        <authorList>
            <person name="Oger P.M."/>
        </authorList>
    </citation>
    <scope>NUCLEOTIDE SEQUENCE [LARGE SCALE GENOMIC DNA]</scope>
    <source>
        <strain evidence="2 3">RG-20</strain>
    </source>
</reference>
<dbReference type="AlphaFoldDB" id="A0A2Z2ML49"/>
<dbReference type="RefSeq" id="WP_088856325.1">
    <property type="nucleotide sequence ID" value="NZ_CP015103.1"/>
</dbReference>
<gene>
    <name evidence="2" type="ORF">A3L11_07560</name>
</gene>
<evidence type="ECO:0000313" key="2">
    <source>
        <dbReference type="EMBL" id="ASJ09092.1"/>
    </source>
</evidence>
<feature type="coiled-coil region" evidence="1">
    <location>
        <begin position="194"/>
        <end position="228"/>
    </location>
</feature>
<accession>A0A2Z2ML49</accession>
<dbReference type="OrthoDB" id="96601at2157"/>
<keyword evidence="1" id="KW-0175">Coiled coil</keyword>
<keyword evidence="3" id="KW-1185">Reference proteome</keyword>